<evidence type="ECO:0000256" key="1">
    <source>
        <dbReference type="SAM" id="SignalP"/>
    </source>
</evidence>
<dbReference type="Pfam" id="PF20420">
    <property type="entry name" value="DUF6702"/>
    <property type="match status" value="1"/>
</dbReference>
<proteinExistence type="predicted"/>
<name>A0A8H9IFK7_9ALTE</name>
<dbReference type="RefSeq" id="WP_191866594.1">
    <property type="nucleotide sequence ID" value="NZ_BMZC01000009.1"/>
</dbReference>
<accession>A0A8H9IFK7</accession>
<reference evidence="2" key="2">
    <citation type="submission" date="2020-09" db="EMBL/GenBank/DDBJ databases">
        <authorList>
            <person name="Sun Q."/>
            <person name="Kim S."/>
        </authorList>
    </citation>
    <scope>NUCLEOTIDE SEQUENCE</scope>
    <source>
        <strain evidence="2">KCTC 32337</strain>
    </source>
</reference>
<reference evidence="2" key="1">
    <citation type="journal article" date="2014" name="Int. J. Syst. Evol. Microbiol.">
        <title>Complete genome sequence of Corynebacterium casei LMG S-19264T (=DSM 44701T), isolated from a smear-ripened cheese.</title>
        <authorList>
            <consortium name="US DOE Joint Genome Institute (JGI-PGF)"/>
            <person name="Walter F."/>
            <person name="Albersmeier A."/>
            <person name="Kalinowski J."/>
            <person name="Ruckert C."/>
        </authorList>
    </citation>
    <scope>NUCLEOTIDE SEQUENCE</scope>
    <source>
        <strain evidence="2">KCTC 32337</strain>
    </source>
</reference>
<evidence type="ECO:0000313" key="3">
    <source>
        <dbReference type="Proteomes" id="UP000622604"/>
    </source>
</evidence>
<evidence type="ECO:0000313" key="2">
    <source>
        <dbReference type="EMBL" id="GGZ71392.1"/>
    </source>
</evidence>
<dbReference type="InterPro" id="IPR046525">
    <property type="entry name" value="DUF6702"/>
</dbReference>
<dbReference type="AlphaFoldDB" id="A0A8H9IFK7"/>
<protein>
    <recommendedName>
        <fullName evidence="4">Orphan protein</fullName>
    </recommendedName>
</protein>
<organism evidence="2 3">
    <name type="scientific">Paraglaciecola chathamensis</name>
    <dbReference type="NCBI Taxonomy" id="368405"/>
    <lineage>
        <taxon>Bacteria</taxon>
        <taxon>Pseudomonadati</taxon>
        <taxon>Pseudomonadota</taxon>
        <taxon>Gammaproteobacteria</taxon>
        <taxon>Alteromonadales</taxon>
        <taxon>Alteromonadaceae</taxon>
        <taxon>Paraglaciecola</taxon>
    </lineage>
</organism>
<sequence>MFKLLTRTIAGLLLVAASSVFAHQQKTAISTILFNPRTENIEVMHRFNLHDAEHAVRHIFGKNADIIGSTKTQQQFSAYVSERFAMGTQDGQAILLKSAGFEIDGKFFWVYQETAEPEELDNLVIKHNALRDLWPSQINTINVEGKGDIQTLTFEDSIELLKVEFDHH</sequence>
<evidence type="ECO:0008006" key="4">
    <source>
        <dbReference type="Google" id="ProtNLM"/>
    </source>
</evidence>
<comment type="caution">
    <text evidence="2">The sequence shown here is derived from an EMBL/GenBank/DDBJ whole genome shotgun (WGS) entry which is preliminary data.</text>
</comment>
<gene>
    <name evidence="2" type="ORF">GCM10011274_32190</name>
</gene>
<dbReference type="EMBL" id="BMZC01000009">
    <property type="protein sequence ID" value="GGZ71392.1"/>
    <property type="molecule type" value="Genomic_DNA"/>
</dbReference>
<feature type="signal peptide" evidence="1">
    <location>
        <begin position="1"/>
        <end position="22"/>
    </location>
</feature>
<dbReference type="Proteomes" id="UP000622604">
    <property type="component" value="Unassembled WGS sequence"/>
</dbReference>
<keyword evidence="1" id="KW-0732">Signal</keyword>
<feature type="chain" id="PRO_5034661668" description="Orphan protein" evidence="1">
    <location>
        <begin position="23"/>
        <end position="168"/>
    </location>
</feature>